<evidence type="ECO:0000313" key="1">
    <source>
        <dbReference type="EMBL" id="ASA22743.1"/>
    </source>
</evidence>
<dbReference type="KEGG" id="pdh:B9T62_19240"/>
<dbReference type="Proteomes" id="UP000249890">
    <property type="component" value="Chromosome"/>
</dbReference>
<name>A0A2Z2KHK5_9BACL</name>
<evidence type="ECO:0000313" key="2">
    <source>
        <dbReference type="Proteomes" id="UP000249890"/>
    </source>
</evidence>
<gene>
    <name evidence="1" type="ORF">B9T62_19240</name>
</gene>
<proteinExistence type="predicted"/>
<dbReference type="AlphaFoldDB" id="A0A2Z2KHK5"/>
<accession>A0A2Z2KHK5</accession>
<organism evidence="1 2">
    <name type="scientific">Paenibacillus donghaensis</name>
    <dbReference type="NCBI Taxonomy" id="414771"/>
    <lineage>
        <taxon>Bacteria</taxon>
        <taxon>Bacillati</taxon>
        <taxon>Bacillota</taxon>
        <taxon>Bacilli</taxon>
        <taxon>Bacillales</taxon>
        <taxon>Paenibacillaceae</taxon>
        <taxon>Paenibacillus</taxon>
    </lineage>
</organism>
<reference evidence="1 2" key="1">
    <citation type="submission" date="2017-06" db="EMBL/GenBank/DDBJ databases">
        <title>Complete genome sequence of Paenibacillus donghaensis KCTC 13049T isolated from East Sea sediment, South Korea.</title>
        <authorList>
            <person name="Jung B.K."/>
            <person name="Hong S.-J."/>
            <person name="Shin J.-H."/>
        </authorList>
    </citation>
    <scope>NUCLEOTIDE SEQUENCE [LARGE SCALE GENOMIC DNA]</scope>
    <source>
        <strain evidence="1 2">KCTC 13049</strain>
    </source>
</reference>
<protein>
    <submittedName>
        <fullName evidence="1">Uncharacterized protein</fullName>
    </submittedName>
</protein>
<dbReference type="RefSeq" id="WP_087916741.1">
    <property type="nucleotide sequence ID" value="NZ_CP021780.1"/>
</dbReference>
<dbReference type="EMBL" id="CP021780">
    <property type="protein sequence ID" value="ASA22743.1"/>
    <property type="molecule type" value="Genomic_DNA"/>
</dbReference>
<dbReference type="OrthoDB" id="9866017at2"/>
<keyword evidence="2" id="KW-1185">Reference proteome</keyword>
<sequence>MSEEEYYASQPDYDEDENCELPSTFLSDEDIGAETNMIIIPSLKIDLELQIDSYVNTLSKLKTKNQLKSALFQIWSHAESYGAIMERMDKLQTDVETLRYDLEDVDFEIEYMDGRDDEI</sequence>